<dbReference type="InterPro" id="IPR004588">
    <property type="entry name" value="IspG_bac-typ"/>
</dbReference>
<evidence type="ECO:0000313" key="5">
    <source>
        <dbReference type="EMBL" id="KKM82710.1"/>
    </source>
</evidence>
<dbReference type="GO" id="GO:0051536">
    <property type="term" value="F:iron-sulfur cluster binding"/>
    <property type="evidence" value="ECO:0007669"/>
    <property type="project" value="UniProtKB-KW"/>
</dbReference>
<dbReference type="AlphaFoldDB" id="A0A0F9N1I1"/>
<evidence type="ECO:0000256" key="3">
    <source>
        <dbReference type="ARBA" id="ARBA00023014"/>
    </source>
</evidence>
<dbReference type="EMBL" id="LAZR01007821">
    <property type="protein sequence ID" value="KKM82710.1"/>
    <property type="molecule type" value="Genomic_DNA"/>
</dbReference>
<evidence type="ECO:0000256" key="2">
    <source>
        <dbReference type="ARBA" id="ARBA00023004"/>
    </source>
</evidence>
<evidence type="ECO:0000256" key="1">
    <source>
        <dbReference type="ARBA" id="ARBA00022723"/>
    </source>
</evidence>
<keyword evidence="1" id="KW-0479">Metal-binding</keyword>
<dbReference type="GO" id="GO:0016114">
    <property type="term" value="P:terpenoid biosynthetic process"/>
    <property type="evidence" value="ECO:0007669"/>
    <property type="project" value="InterPro"/>
</dbReference>
<proteinExistence type="predicted"/>
<feature type="domain" description="IspG C-terminal" evidence="4">
    <location>
        <begin position="28"/>
        <end position="117"/>
    </location>
</feature>
<dbReference type="InterPro" id="IPR045854">
    <property type="entry name" value="NO2/SO3_Rdtase_4Fe4S_sf"/>
</dbReference>
<sequence>MVILTSTLTCPFRERPIIKYLGKYVTPELISCPMCGRCDVRDGFYEMVQEVDEALQKVRRPLLVAVMGCEVNGPGEARHADIGIAFGKKRGALFKKGDILRTLPRDECIPALLEEIARTW</sequence>
<accession>A0A0F9N1I1</accession>
<dbReference type="Gene3D" id="3.30.413.10">
    <property type="entry name" value="Sulfite Reductase Hemoprotein, domain 1"/>
    <property type="match status" value="1"/>
</dbReference>
<dbReference type="GO" id="GO:0046429">
    <property type="term" value="F:4-hydroxy-3-methylbut-2-en-1-yl diphosphate synthase activity (ferredoxin)"/>
    <property type="evidence" value="ECO:0007669"/>
    <property type="project" value="InterPro"/>
</dbReference>
<reference evidence="5" key="1">
    <citation type="journal article" date="2015" name="Nature">
        <title>Complex archaea that bridge the gap between prokaryotes and eukaryotes.</title>
        <authorList>
            <person name="Spang A."/>
            <person name="Saw J.H."/>
            <person name="Jorgensen S.L."/>
            <person name="Zaremba-Niedzwiedzka K."/>
            <person name="Martijn J."/>
            <person name="Lind A.E."/>
            <person name="van Eijk R."/>
            <person name="Schleper C."/>
            <person name="Guy L."/>
            <person name="Ettema T.J."/>
        </authorList>
    </citation>
    <scope>NUCLEOTIDE SEQUENCE</scope>
</reference>
<dbReference type="GO" id="GO:0019288">
    <property type="term" value="P:isopentenyl diphosphate biosynthetic process, methylerythritol 4-phosphate pathway"/>
    <property type="evidence" value="ECO:0007669"/>
    <property type="project" value="TreeGrafter"/>
</dbReference>
<dbReference type="Pfam" id="PF26540">
    <property type="entry name" value="GcpE_C"/>
    <property type="match status" value="1"/>
</dbReference>
<comment type="caution">
    <text evidence="5">The sequence shown here is derived from an EMBL/GenBank/DDBJ whole genome shotgun (WGS) entry which is preliminary data.</text>
</comment>
<name>A0A0F9N1I1_9ZZZZ</name>
<dbReference type="PANTHER" id="PTHR30454">
    <property type="entry name" value="4-HYDROXY-3-METHYLBUT-2-EN-1-YL DIPHOSPHATE SYNTHASE"/>
    <property type="match status" value="1"/>
</dbReference>
<dbReference type="GO" id="GO:0046872">
    <property type="term" value="F:metal ion binding"/>
    <property type="evidence" value="ECO:0007669"/>
    <property type="project" value="UniProtKB-KW"/>
</dbReference>
<dbReference type="InterPro" id="IPR058579">
    <property type="entry name" value="IspG_C"/>
</dbReference>
<gene>
    <name evidence="5" type="ORF">LCGC14_1316870</name>
</gene>
<keyword evidence="3" id="KW-0411">Iron-sulfur</keyword>
<organism evidence="5">
    <name type="scientific">marine sediment metagenome</name>
    <dbReference type="NCBI Taxonomy" id="412755"/>
    <lineage>
        <taxon>unclassified sequences</taxon>
        <taxon>metagenomes</taxon>
        <taxon>ecological metagenomes</taxon>
    </lineage>
</organism>
<keyword evidence="2" id="KW-0408">Iron</keyword>
<dbReference type="SUPFAM" id="SSF56014">
    <property type="entry name" value="Nitrite and sulphite reductase 4Fe-4S domain-like"/>
    <property type="match status" value="1"/>
</dbReference>
<evidence type="ECO:0000259" key="4">
    <source>
        <dbReference type="Pfam" id="PF26540"/>
    </source>
</evidence>
<dbReference type="PANTHER" id="PTHR30454:SF0">
    <property type="entry name" value="4-HYDROXY-3-METHYLBUT-2-EN-1-YL DIPHOSPHATE SYNTHASE (FERREDOXIN), CHLOROPLASTIC"/>
    <property type="match status" value="1"/>
</dbReference>
<protein>
    <recommendedName>
        <fullName evidence="4">IspG C-terminal domain-containing protein</fullName>
    </recommendedName>
</protein>